<dbReference type="SUPFAM" id="SSF47598">
    <property type="entry name" value="Ribbon-helix-helix"/>
    <property type="match status" value="1"/>
</dbReference>
<keyword evidence="2" id="KW-0238">DNA-binding</keyword>
<dbReference type="InterPro" id="IPR010985">
    <property type="entry name" value="Ribbon_hlx_hlx"/>
</dbReference>
<reference evidence="3" key="1">
    <citation type="submission" date="2018-09" db="EMBL/GenBank/DDBJ databases">
        <title>Acidovorax cavernicola nov. sp. isolated from Gruta de las Maravillas (Aracena, Spain).</title>
        <authorList>
            <person name="Jurado V."/>
            <person name="Gutierrez-Patricio S."/>
            <person name="Gonzalez-Pimentel J.L."/>
            <person name="Miller A.Z."/>
            <person name="Laiz L."/>
            <person name="Saiz-Jimenez C."/>
        </authorList>
    </citation>
    <scope>NUCLEOTIDE SEQUENCE [LARGE SCALE GENOMIC DNA]</scope>
    <source>
        <strain evidence="3">1011MAR3C25</strain>
    </source>
</reference>
<dbReference type="GO" id="GO:0003677">
    <property type="term" value="F:DNA binding"/>
    <property type="evidence" value="ECO:0007669"/>
    <property type="project" value="UniProtKB-KW"/>
</dbReference>
<dbReference type="Gene3D" id="1.10.1220.10">
    <property type="entry name" value="Met repressor-like"/>
    <property type="match status" value="1"/>
</dbReference>
<evidence type="ECO:0000313" key="2">
    <source>
        <dbReference type="EMBL" id="RJE83649.1"/>
    </source>
</evidence>
<organism evidence="2 3">
    <name type="scientific">Paracoccus onubensis</name>
    <dbReference type="NCBI Taxonomy" id="1675788"/>
    <lineage>
        <taxon>Bacteria</taxon>
        <taxon>Pseudomonadati</taxon>
        <taxon>Pseudomonadota</taxon>
        <taxon>Alphaproteobacteria</taxon>
        <taxon>Rhodobacterales</taxon>
        <taxon>Paracoccaceae</taxon>
        <taxon>Paracoccus</taxon>
    </lineage>
</organism>
<evidence type="ECO:0000313" key="3">
    <source>
        <dbReference type="Proteomes" id="UP000284202"/>
    </source>
</evidence>
<dbReference type="InterPro" id="IPR013321">
    <property type="entry name" value="Arc_rbn_hlx_hlx"/>
</dbReference>
<name>A0A418SRV2_9RHOB</name>
<protein>
    <submittedName>
        <fullName evidence="2">Arc family DNA-binding protein</fullName>
    </submittedName>
</protein>
<dbReference type="EMBL" id="QZCG01000010">
    <property type="protein sequence ID" value="RJE83649.1"/>
    <property type="molecule type" value="Genomic_DNA"/>
</dbReference>
<proteinExistence type="predicted"/>
<dbReference type="RefSeq" id="WP_119750197.1">
    <property type="nucleotide sequence ID" value="NZ_QZCG01000010.1"/>
</dbReference>
<feature type="domain" description="Arc-like DNA binding" evidence="1">
    <location>
        <begin position="13"/>
        <end position="52"/>
    </location>
</feature>
<evidence type="ECO:0000259" key="1">
    <source>
        <dbReference type="Pfam" id="PF03869"/>
    </source>
</evidence>
<sequence length="57" mass="6417">MCENVLMAKQAALSFRIPDEMKTALEKAATDDDRSVSSLVMIILRDWLKEHGHQDGT</sequence>
<dbReference type="AlphaFoldDB" id="A0A418SRV2"/>
<keyword evidence="3" id="KW-1185">Reference proteome</keyword>
<dbReference type="GO" id="GO:0006355">
    <property type="term" value="P:regulation of DNA-templated transcription"/>
    <property type="evidence" value="ECO:0007669"/>
    <property type="project" value="InterPro"/>
</dbReference>
<dbReference type="Pfam" id="PF03869">
    <property type="entry name" value="Arc"/>
    <property type="match status" value="1"/>
</dbReference>
<comment type="caution">
    <text evidence="2">The sequence shown here is derived from an EMBL/GenBank/DDBJ whole genome shotgun (WGS) entry which is preliminary data.</text>
</comment>
<dbReference type="InterPro" id="IPR005569">
    <property type="entry name" value="Arc_DNA-bd_dom"/>
</dbReference>
<dbReference type="Proteomes" id="UP000284202">
    <property type="component" value="Unassembled WGS sequence"/>
</dbReference>
<gene>
    <name evidence="2" type="ORF">D3P04_14650</name>
</gene>
<accession>A0A418SRV2</accession>
<dbReference type="OrthoDB" id="7875466at2"/>